<dbReference type="Proteomes" id="UP000297720">
    <property type="component" value="Unassembled WGS sequence"/>
</dbReference>
<dbReference type="EMBL" id="QORL01000044">
    <property type="protein sequence ID" value="TFF72484.1"/>
    <property type="molecule type" value="Genomic_DNA"/>
</dbReference>
<reference evidence="2 4" key="1">
    <citation type="submission" date="2018-06" db="EMBL/GenBank/DDBJ databases">
        <title>Occurrence of a novel blaKPC-2- and qnrS2- harbouring IncP6 plasmid from Aeromonas taiwanensis isolates recovered from the river sediments.</title>
        <authorList>
            <person name="Zheng B."/>
            <person name="Yu X."/>
            <person name="Xiao Y."/>
        </authorList>
    </citation>
    <scope>NUCLEOTIDE SEQUENCE [LARGE SCALE GENOMIC DNA]</scope>
    <source>
        <strain evidence="1 3">1713</strain>
        <strain evidence="2 4">198</strain>
    </source>
</reference>
<organism evidence="2 4">
    <name type="scientific">Aeromonas taiwanensis</name>
    <dbReference type="NCBI Taxonomy" id="633417"/>
    <lineage>
        <taxon>Bacteria</taxon>
        <taxon>Pseudomonadati</taxon>
        <taxon>Pseudomonadota</taxon>
        <taxon>Gammaproteobacteria</taxon>
        <taxon>Aeromonadales</taxon>
        <taxon>Aeromonadaceae</taxon>
        <taxon>Aeromonas</taxon>
    </lineage>
</organism>
<evidence type="ECO:0000313" key="4">
    <source>
        <dbReference type="Proteomes" id="UP000297914"/>
    </source>
</evidence>
<evidence type="ECO:0000313" key="3">
    <source>
        <dbReference type="Proteomes" id="UP000297720"/>
    </source>
</evidence>
<dbReference type="AlphaFoldDB" id="A0A5F0K7P5"/>
<proteinExistence type="predicted"/>
<name>A0A5F0K7P5_9GAMM</name>
<gene>
    <name evidence="1" type="ORF">DRM93_17340</name>
    <name evidence="2" type="ORF">DRM94_17340</name>
</gene>
<sequence>MSEPQKICLPNVFSDSEQDRPARSTEHPARILAKKIEERLFTRNKLKTIKKTYRVDELWVLFGTLFVNHFGNSEEARLKAWTYNLKCKGRVQVLNALYDLLEERYPPVKFERRAAKPKREE</sequence>
<evidence type="ECO:0000313" key="1">
    <source>
        <dbReference type="EMBL" id="TFF72484.1"/>
    </source>
</evidence>
<evidence type="ECO:0000313" key="2">
    <source>
        <dbReference type="EMBL" id="TFF75931.1"/>
    </source>
</evidence>
<protein>
    <submittedName>
        <fullName evidence="2">Uncharacterized protein</fullName>
    </submittedName>
</protein>
<accession>A0A5F0K7P5</accession>
<comment type="caution">
    <text evidence="2">The sequence shown here is derived from an EMBL/GenBank/DDBJ whole genome shotgun (WGS) entry which is preliminary data.</text>
</comment>
<keyword evidence="3" id="KW-1185">Reference proteome</keyword>
<dbReference type="RefSeq" id="WP_103252485.1">
    <property type="nucleotide sequence ID" value="NZ_JAAKSV010000004.1"/>
</dbReference>
<dbReference type="Proteomes" id="UP000297914">
    <property type="component" value="Unassembled WGS sequence"/>
</dbReference>
<dbReference type="EMBL" id="QORK01000044">
    <property type="protein sequence ID" value="TFF75931.1"/>
    <property type="molecule type" value="Genomic_DNA"/>
</dbReference>